<dbReference type="EMBL" id="KZ665514">
    <property type="protein sequence ID" value="PPR99323.1"/>
    <property type="molecule type" value="Genomic_DNA"/>
</dbReference>
<evidence type="ECO:0000313" key="2">
    <source>
        <dbReference type="EMBL" id="PPR99323.1"/>
    </source>
</evidence>
<organism evidence="2 3">
    <name type="scientific">Gossypium barbadense</name>
    <name type="common">Sea Island cotton</name>
    <name type="synonym">Hibiscus barbadensis</name>
    <dbReference type="NCBI Taxonomy" id="3634"/>
    <lineage>
        <taxon>Eukaryota</taxon>
        <taxon>Viridiplantae</taxon>
        <taxon>Streptophyta</taxon>
        <taxon>Embryophyta</taxon>
        <taxon>Tracheophyta</taxon>
        <taxon>Spermatophyta</taxon>
        <taxon>Magnoliopsida</taxon>
        <taxon>eudicotyledons</taxon>
        <taxon>Gunneridae</taxon>
        <taxon>Pentapetalae</taxon>
        <taxon>rosids</taxon>
        <taxon>malvids</taxon>
        <taxon>Malvales</taxon>
        <taxon>Malvaceae</taxon>
        <taxon>Malvoideae</taxon>
        <taxon>Gossypium</taxon>
    </lineage>
</organism>
<accession>A0A2P5X7L5</accession>
<name>A0A2P5X7L5_GOSBA</name>
<feature type="compositionally biased region" description="Basic and acidic residues" evidence="1">
    <location>
        <begin position="35"/>
        <end position="68"/>
    </location>
</feature>
<evidence type="ECO:0000313" key="3">
    <source>
        <dbReference type="Proteomes" id="UP000239757"/>
    </source>
</evidence>
<protein>
    <submittedName>
        <fullName evidence="2">Uncharacterized protein</fullName>
    </submittedName>
</protein>
<proteinExistence type="predicted"/>
<dbReference type="Proteomes" id="UP000239757">
    <property type="component" value="Unassembled WGS sequence"/>
</dbReference>
<feature type="region of interest" description="Disordered" evidence="1">
    <location>
        <begin position="1"/>
        <end position="74"/>
    </location>
</feature>
<evidence type="ECO:0000256" key="1">
    <source>
        <dbReference type="SAM" id="MobiDB-lite"/>
    </source>
</evidence>
<gene>
    <name evidence="2" type="ORF">GOBAR_AA21346</name>
</gene>
<reference evidence="2 3" key="1">
    <citation type="submission" date="2015-01" db="EMBL/GenBank/DDBJ databases">
        <title>Genome of allotetraploid Gossypium barbadense reveals genomic plasticity and fiber elongation in cotton evolution.</title>
        <authorList>
            <person name="Chen X."/>
            <person name="Liu X."/>
            <person name="Zhao B."/>
            <person name="Zheng H."/>
            <person name="Hu Y."/>
            <person name="Lu G."/>
            <person name="Yang C."/>
            <person name="Chen J."/>
            <person name="Shan C."/>
            <person name="Zhang L."/>
            <person name="Zhou Y."/>
            <person name="Wang L."/>
            <person name="Guo W."/>
            <person name="Bai Y."/>
            <person name="Ruan J."/>
            <person name="Shangguan X."/>
            <person name="Mao Y."/>
            <person name="Jiang J."/>
            <person name="Zhu Y."/>
            <person name="Lei J."/>
            <person name="Kang H."/>
            <person name="Chen S."/>
            <person name="He X."/>
            <person name="Wang R."/>
            <person name="Wang Y."/>
            <person name="Chen J."/>
            <person name="Wang L."/>
            <person name="Yu S."/>
            <person name="Wang B."/>
            <person name="Wei J."/>
            <person name="Song S."/>
            <person name="Lu X."/>
            <person name="Gao Z."/>
            <person name="Gu W."/>
            <person name="Deng X."/>
            <person name="Ma D."/>
            <person name="Wang S."/>
            <person name="Liang W."/>
            <person name="Fang L."/>
            <person name="Cai C."/>
            <person name="Zhu X."/>
            <person name="Zhou B."/>
            <person name="Zhang Y."/>
            <person name="Chen Z."/>
            <person name="Xu S."/>
            <person name="Zhu R."/>
            <person name="Wang S."/>
            <person name="Zhang T."/>
            <person name="Zhao G."/>
        </authorList>
    </citation>
    <scope>NUCLEOTIDE SEQUENCE [LARGE SCALE GENOMIC DNA]</scope>
    <source>
        <strain evidence="3">cv. Xinhai21</strain>
        <tissue evidence="2">Leaf</tissue>
    </source>
</reference>
<dbReference type="OrthoDB" id="1725265at2759"/>
<feature type="region of interest" description="Disordered" evidence="1">
    <location>
        <begin position="153"/>
        <end position="187"/>
    </location>
</feature>
<dbReference type="AlphaFoldDB" id="A0A2P5X7L5"/>
<sequence>MYHTPMRQGKTTQTNNSETRSKSTHEPCSSNDKGPIYEEQRLRVKELDEWQTHKPRTHDKPKPCHDEPNISPNQLKVGDKVLLDAVDPRIATSEPNGEISLTVLNIFPYGTINVIYPKFDTFKGTRACPTAVCPKIYINSSLFITPFPKIPNPSRRNSCPRPPHHARIPCQPHVARTPSSPLQRRGKEQRHPWVLPLKFTTLSFSFPYPGRTISDTLGPTPRNSWTKTNSTPSIHHIHYSPSKFWQALVPASATYDPISSKASALDPSLSYKELKSSSSPRNSKLHWQRFSTTAMSCSTTTIATTRYNILLAQDFWTNEPLPPPEYPPPLLSGPWPIILYNSNSKSPFIIQEVSLLSLSYDLISISS</sequence>
<feature type="compositionally biased region" description="Polar residues" evidence="1">
    <location>
        <begin position="9"/>
        <end position="18"/>
    </location>
</feature>